<feature type="transmembrane region" description="Helical" evidence="1">
    <location>
        <begin position="337"/>
        <end position="357"/>
    </location>
</feature>
<dbReference type="PANTHER" id="PTHR32063">
    <property type="match status" value="1"/>
</dbReference>
<evidence type="ECO:0000313" key="2">
    <source>
        <dbReference type="EMBL" id="RBP50717.1"/>
    </source>
</evidence>
<dbReference type="SUPFAM" id="SSF82866">
    <property type="entry name" value="Multidrug efflux transporter AcrB transmembrane domain"/>
    <property type="match status" value="2"/>
</dbReference>
<organism evidence="2 3">
    <name type="scientific">Arenicella xantha</name>
    <dbReference type="NCBI Taxonomy" id="644221"/>
    <lineage>
        <taxon>Bacteria</taxon>
        <taxon>Pseudomonadati</taxon>
        <taxon>Pseudomonadota</taxon>
        <taxon>Gammaproteobacteria</taxon>
        <taxon>Arenicellales</taxon>
        <taxon>Arenicellaceae</taxon>
        <taxon>Arenicella</taxon>
    </lineage>
</organism>
<dbReference type="AlphaFoldDB" id="A0A395JLI9"/>
<dbReference type="GO" id="GO:0042910">
    <property type="term" value="F:xenobiotic transmembrane transporter activity"/>
    <property type="evidence" value="ECO:0007669"/>
    <property type="project" value="TreeGrafter"/>
</dbReference>
<feature type="transmembrane region" description="Helical" evidence="1">
    <location>
        <begin position="877"/>
        <end position="901"/>
    </location>
</feature>
<proteinExistence type="predicted"/>
<keyword evidence="1" id="KW-0472">Membrane</keyword>
<feature type="transmembrane region" description="Helical" evidence="1">
    <location>
        <begin position="467"/>
        <end position="494"/>
    </location>
</feature>
<dbReference type="InParanoid" id="A0A395JLI9"/>
<accession>A0A395JLI9</accession>
<reference evidence="2 3" key="1">
    <citation type="submission" date="2018-06" db="EMBL/GenBank/DDBJ databases">
        <title>Genomic Encyclopedia of Type Strains, Phase IV (KMG-IV): sequencing the most valuable type-strain genomes for metagenomic binning, comparative biology and taxonomic classification.</title>
        <authorList>
            <person name="Goeker M."/>
        </authorList>
    </citation>
    <scope>NUCLEOTIDE SEQUENCE [LARGE SCALE GENOMIC DNA]</scope>
    <source>
        <strain evidence="2 3">DSM 24032</strain>
    </source>
</reference>
<dbReference type="Gene3D" id="1.20.1640.10">
    <property type="entry name" value="Multidrug efflux transporter AcrB transmembrane domain"/>
    <property type="match status" value="2"/>
</dbReference>
<feature type="transmembrane region" description="Helical" evidence="1">
    <location>
        <begin position="907"/>
        <end position="929"/>
    </location>
</feature>
<keyword evidence="1" id="KW-1133">Transmembrane helix</keyword>
<dbReference type="SUPFAM" id="SSF82693">
    <property type="entry name" value="Multidrug efflux transporter AcrB pore domain, PN1, PN2, PC1 and PC2 subdomains"/>
    <property type="match status" value="2"/>
</dbReference>
<comment type="caution">
    <text evidence="2">The sequence shown here is derived from an EMBL/GenBank/DDBJ whole genome shotgun (WGS) entry which is preliminary data.</text>
</comment>
<dbReference type="EMBL" id="QNRT01000002">
    <property type="protein sequence ID" value="RBP50717.1"/>
    <property type="molecule type" value="Genomic_DNA"/>
</dbReference>
<feature type="transmembrane region" description="Helical" evidence="1">
    <location>
        <begin position="364"/>
        <end position="384"/>
    </location>
</feature>
<protein>
    <submittedName>
        <fullName evidence="2">Multidrug efflux pump subunit AcrB</fullName>
    </submittedName>
</protein>
<feature type="transmembrane region" description="Helical" evidence="1">
    <location>
        <begin position="956"/>
        <end position="981"/>
    </location>
</feature>
<dbReference type="Gene3D" id="3.30.2090.10">
    <property type="entry name" value="Multidrug efflux transporter AcrB TolC docking domain, DN and DC subdomains"/>
    <property type="match status" value="2"/>
</dbReference>
<dbReference type="Proteomes" id="UP000253083">
    <property type="component" value="Unassembled WGS sequence"/>
</dbReference>
<sequence length="1030" mass="112179">MKITRFFINNPAITAATICLLILIGIVSVQKLPVQLLPSIERPVIAVQVSWRAASPREIESEVVEPIERELRGINGMTELRSFSNTANAWINMEFALGTDMDQVFTEVSSRIQRVRGLPADADRPQIYRNGGGGSGDTLIYLFVQHAPDSLISSNDLSEFVEKTIAPEFENIEGVSRVDVNRNVGEQIVSVEFDPFLTAQLGISIESIASVLNRSSDVSGGKIEVGRRDFTLRFEGRYAADQLSETILAWRNGAAVKLGDIAQVIVGPDDSQGVVYQNGHPALGMQLIRQPGGNTLAAIDQVLERMNLLNQTLPNQYGVTLEKSFDPSVFIRRAVSLLSENMGIGIVLAVGSLWLFVRRVRATLLIAAAIPISLMATFVMLNLFGRSINVISLAGLAFATGMVLDAAIVVLENYVRQVDAGMAPTKAALSSVRSVGGALLASTLTTIVIFVPIVFFEDVEGQLFADLALTIAIAVGFSFLVALLILPAGAAYFLRAEDSPSVEGDQRWHGLVNRLMLLTDTSRKRTSWIAGLTVIPMLLGWVLWPQLNYLPPVKRDAVDAFISFPSGASADLVKKEFAEIVVERLAPYMSGEKQPKLKNYYLFTGPWGGNIGIRVEDQSRVDEMVQIANDEILSGFPDTQSFAQQGSLFGRFGGGANISINLQSVDFPALNASAVEVSDLIQENLPGSRVRMNPDPQVVTPELRLIPDDRRLAEVGMTRESLSRTLRAFGDGLWLGEFFHQESRLDILLRTKDWAVPEQLETMPVVTPSGAVIPFGDLARIERGVGPNQIYRLDARRTIALNIAAPPDLALGETMAILTSLEEQIRRITPSDANISYGGDADSLSRAILNLRGNFALAVVLLFLVMAALFKSPKDALLVMISLPMAAVGGIVAVRLLNLFTPTPLDLLGMIGFIILLGLVVNNAILLVSETRRAQRDLMNKDDAVREALQTRMRPILMSTLTSLMGMLPLVIAPGAGSIIYKGLATVIVGGMAVSTLFTLILLPCLLRLEPLPELNLLQRFRGLKWIKAQ</sequence>
<dbReference type="RefSeq" id="WP_170131999.1">
    <property type="nucleotide sequence ID" value="NZ_QNRT01000002.1"/>
</dbReference>
<dbReference type="Gene3D" id="3.30.70.1430">
    <property type="entry name" value="Multidrug efflux transporter AcrB pore domain"/>
    <property type="match status" value="2"/>
</dbReference>
<gene>
    <name evidence="2" type="ORF">DFR28_102128</name>
</gene>
<evidence type="ECO:0000313" key="3">
    <source>
        <dbReference type="Proteomes" id="UP000253083"/>
    </source>
</evidence>
<feature type="transmembrane region" description="Helical" evidence="1">
    <location>
        <begin position="390"/>
        <end position="411"/>
    </location>
</feature>
<dbReference type="Pfam" id="PF00873">
    <property type="entry name" value="ACR_tran"/>
    <property type="match status" value="1"/>
</dbReference>
<dbReference type="Gene3D" id="3.30.70.1440">
    <property type="entry name" value="Multidrug efflux transporter AcrB pore domain"/>
    <property type="match status" value="1"/>
</dbReference>
<dbReference type="Gene3D" id="3.30.70.1320">
    <property type="entry name" value="Multidrug efflux transporter AcrB pore domain like"/>
    <property type="match status" value="1"/>
</dbReference>
<keyword evidence="1" id="KW-0812">Transmembrane</keyword>
<feature type="transmembrane region" description="Helical" evidence="1">
    <location>
        <begin position="432"/>
        <end position="455"/>
    </location>
</feature>
<evidence type="ECO:0000256" key="1">
    <source>
        <dbReference type="SAM" id="Phobius"/>
    </source>
</evidence>
<dbReference type="InterPro" id="IPR027463">
    <property type="entry name" value="AcrB_DN_DC_subdom"/>
</dbReference>
<feature type="transmembrane region" description="Helical" evidence="1">
    <location>
        <begin position="851"/>
        <end position="870"/>
    </location>
</feature>
<dbReference type="PANTHER" id="PTHR32063:SF0">
    <property type="entry name" value="SWARMING MOTILITY PROTEIN SWRC"/>
    <property type="match status" value="1"/>
</dbReference>
<dbReference type="InterPro" id="IPR001036">
    <property type="entry name" value="Acrflvin-R"/>
</dbReference>
<dbReference type="GO" id="GO:0005886">
    <property type="term" value="C:plasma membrane"/>
    <property type="evidence" value="ECO:0007669"/>
    <property type="project" value="TreeGrafter"/>
</dbReference>
<dbReference type="PRINTS" id="PR00702">
    <property type="entry name" value="ACRIFLAVINRP"/>
</dbReference>
<dbReference type="SUPFAM" id="SSF82714">
    <property type="entry name" value="Multidrug efflux transporter AcrB TolC docking domain, DN and DC subdomains"/>
    <property type="match status" value="2"/>
</dbReference>
<feature type="transmembrane region" description="Helical" evidence="1">
    <location>
        <begin position="526"/>
        <end position="544"/>
    </location>
</feature>
<name>A0A395JLI9_9GAMM</name>
<feature type="transmembrane region" description="Helical" evidence="1">
    <location>
        <begin position="987"/>
        <end position="1007"/>
    </location>
</feature>
<keyword evidence="3" id="KW-1185">Reference proteome</keyword>